<evidence type="ECO:0000313" key="3">
    <source>
        <dbReference type="Proteomes" id="UP001244563"/>
    </source>
</evidence>
<proteinExistence type="predicted"/>
<dbReference type="RefSeq" id="WP_156524807.1">
    <property type="nucleotide sequence ID" value="NZ_BDDW01000011.1"/>
</dbReference>
<sequence>MALGTVHDATPPTVKKAGTNQRHWPVALWPANHTQLPMIPQSETATTKQKTLAGVEVPEIRKTEAKNPAMADRVPVNTSEALKKGCNMLILRSMELPANANV</sequence>
<reference evidence="2 3" key="1">
    <citation type="submission" date="2023-07" db="EMBL/GenBank/DDBJ databases">
        <title>Sorghum-associated microbial communities from plants grown in Nebraska, USA.</title>
        <authorList>
            <person name="Schachtman D."/>
        </authorList>
    </citation>
    <scope>NUCLEOTIDE SEQUENCE [LARGE SCALE GENOMIC DNA]</scope>
    <source>
        <strain evidence="2 3">CC523</strain>
    </source>
</reference>
<gene>
    <name evidence="2" type="ORF">J2T10_002769</name>
</gene>
<comment type="caution">
    <text evidence="2">The sequence shown here is derived from an EMBL/GenBank/DDBJ whole genome shotgun (WGS) entry which is preliminary data.</text>
</comment>
<keyword evidence="3" id="KW-1185">Reference proteome</keyword>
<evidence type="ECO:0000256" key="1">
    <source>
        <dbReference type="SAM" id="MobiDB-lite"/>
    </source>
</evidence>
<organism evidence="2 3">
    <name type="scientific">Paenarthrobacter nicotinovorans</name>
    <name type="common">Arthrobacter nicotinovorans</name>
    <dbReference type="NCBI Taxonomy" id="29320"/>
    <lineage>
        <taxon>Bacteria</taxon>
        <taxon>Bacillati</taxon>
        <taxon>Actinomycetota</taxon>
        <taxon>Actinomycetes</taxon>
        <taxon>Micrococcales</taxon>
        <taxon>Micrococcaceae</taxon>
        <taxon>Paenarthrobacter</taxon>
    </lineage>
</organism>
<accession>A0ABT9TRD8</accession>
<name>A0ABT9TRD8_PAENI</name>
<dbReference type="EMBL" id="JAUSSW010000007">
    <property type="protein sequence ID" value="MDQ0103112.1"/>
    <property type="molecule type" value="Genomic_DNA"/>
</dbReference>
<feature type="region of interest" description="Disordered" evidence="1">
    <location>
        <begin position="1"/>
        <end position="21"/>
    </location>
</feature>
<evidence type="ECO:0000313" key="2">
    <source>
        <dbReference type="EMBL" id="MDQ0103112.1"/>
    </source>
</evidence>
<dbReference type="Proteomes" id="UP001244563">
    <property type="component" value="Unassembled WGS sequence"/>
</dbReference>
<protein>
    <submittedName>
        <fullName evidence="2">Uncharacterized protein</fullName>
    </submittedName>
</protein>